<dbReference type="Gene3D" id="3.30.450.20">
    <property type="entry name" value="PAS domain"/>
    <property type="match status" value="2"/>
</dbReference>
<evidence type="ECO:0000313" key="19">
    <source>
        <dbReference type="EMBL" id="SFN16274.1"/>
    </source>
</evidence>
<evidence type="ECO:0000256" key="5">
    <source>
        <dbReference type="ARBA" id="ARBA00022553"/>
    </source>
</evidence>
<keyword evidence="4" id="KW-1003">Cell membrane</keyword>
<evidence type="ECO:0000259" key="18">
    <source>
        <dbReference type="PROSITE" id="PS50113"/>
    </source>
</evidence>
<dbReference type="Pfam" id="PF00072">
    <property type="entry name" value="Response_reg"/>
    <property type="match status" value="1"/>
</dbReference>
<feature type="domain" description="Histidine kinase" evidence="15">
    <location>
        <begin position="281"/>
        <end position="503"/>
    </location>
</feature>
<dbReference type="InterPro" id="IPR001610">
    <property type="entry name" value="PAC"/>
</dbReference>
<dbReference type="InterPro" id="IPR013655">
    <property type="entry name" value="PAS_fold_3"/>
</dbReference>
<dbReference type="FunFam" id="1.10.287.130:FF:000003">
    <property type="entry name" value="Histidine kinase"/>
    <property type="match status" value="1"/>
</dbReference>
<dbReference type="CDD" id="cd17546">
    <property type="entry name" value="REC_hyHK_CKI1_RcsC-like"/>
    <property type="match status" value="1"/>
</dbReference>
<evidence type="ECO:0000256" key="8">
    <source>
        <dbReference type="ARBA" id="ARBA00022741"/>
    </source>
</evidence>
<reference evidence="20" key="1">
    <citation type="submission" date="2016-10" db="EMBL/GenBank/DDBJ databases">
        <authorList>
            <person name="Varghese N."/>
            <person name="Submissions S."/>
        </authorList>
    </citation>
    <scope>NUCLEOTIDE SEQUENCE [LARGE SCALE GENOMIC DNA]</scope>
    <source>
        <strain evidence="20">DSM 4002</strain>
    </source>
</reference>
<evidence type="ECO:0000259" key="16">
    <source>
        <dbReference type="PROSITE" id="PS50110"/>
    </source>
</evidence>
<dbReference type="CDD" id="cd00082">
    <property type="entry name" value="HisKA"/>
    <property type="match status" value="1"/>
</dbReference>
<dbReference type="RefSeq" id="WP_024980854.1">
    <property type="nucleotide sequence ID" value="NZ_CBCRUM010000013.1"/>
</dbReference>
<dbReference type="PRINTS" id="PR00344">
    <property type="entry name" value="BCTRLSENSOR"/>
</dbReference>
<comment type="catalytic activity">
    <reaction evidence="1">
        <text>ATP + protein L-histidine = ADP + protein N-phospho-L-histidine.</text>
        <dbReference type="EC" id="2.7.13.3"/>
    </reaction>
</comment>
<evidence type="ECO:0000256" key="9">
    <source>
        <dbReference type="ARBA" id="ARBA00022777"/>
    </source>
</evidence>
<dbReference type="AlphaFoldDB" id="A0A1I4WQZ0"/>
<evidence type="ECO:0000259" key="15">
    <source>
        <dbReference type="PROSITE" id="PS50109"/>
    </source>
</evidence>
<dbReference type="eggNOG" id="COG5002">
    <property type="taxonomic scope" value="Bacteria"/>
</dbReference>
<dbReference type="InterPro" id="IPR013767">
    <property type="entry name" value="PAS_fold"/>
</dbReference>
<dbReference type="Pfam" id="PF00512">
    <property type="entry name" value="HisKA"/>
    <property type="match status" value="1"/>
</dbReference>
<evidence type="ECO:0000256" key="3">
    <source>
        <dbReference type="ARBA" id="ARBA00012438"/>
    </source>
</evidence>
<dbReference type="SUPFAM" id="SSF47384">
    <property type="entry name" value="Homodimeric domain of signal transducing histidine kinase"/>
    <property type="match status" value="1"/>
</dbReference>
<keyword evidence="12" id="KW-0902">Two-component regulatory system</keyword>
<keyword evidence="8" id="KW-0547">Nucleotide-binding</keyword>
<dbReference type="GO" id="GO:0000155">
    <property type="term" value="F:phosphorelay sensor kinase activity"/>
    <property type="evidence" value="ECO:0007669"/>
    <property type="project" value="InterPro"/>
</dbReference>
<dbReference type="InterPro" id="IPR000014">
    <property type="entry name" value="PAS"/>
</dbReference>
<name>A0A1I4WQZ0_9FLAO</name>
<dbReference type="PROSITE" id="PS50109">
    <property type="entry name" value="HIS_KIN"/>
    <property type="match status" value="1"/>
</dbReference>
<dbReference type="CDD" id="cd16922">
    <property type="entry name" value="HATPase_EvgS-ArcB-TorS-like"/>
    <property type="match status" value="1"/>
</dbReference>
<dbReference type="GO" id="GO:0005886">
    <property type="term" value="C:plasma membrane"/>
    <property type="evidence" value="ECO:0007669"/>
    <property type="project" value="UniProtKB-SubCell"/>
</dbReference>
<dbReference type="SMART" id="SM00388">
    <property type="entry name" value="HisKA"/>
    <property type="match status" value="1"/>
</dbReference>
<dbReference type="InterPro" id="IPR035965">
    <property type="entry name" value="PAS-like_dom_sf"/>
</dbReference>
<dbReference type="EC" id="2.7.13.3" evidence="3"/>
<protein>
    <recommendedName>
        <fullName evidence="3">histidine kinase</fullName>
        <ecNumber evidence="3">2.7.13.3</ecNumber>
    </recommendedName>
</protein>
<gene>
    <name evidence="19" type="ORF">SAMN05444143_10772</name>
</gene>
<dbReference type="PROSITE" id="PS50110">
    <property type="entry name" value="RESPONSE_REGULATORY"/>
    <property type="match status" value="1"/>
</dbReference>
<dbReference type="InterPro" id="IPR036097">
    <property type="entry name" value="HisK_dim/P_sf"/>
</dbReference>
<dbReference type="CDD" id="cd00130">
    <property type="entry name" value="PAS"/>
    <property type="match status" value="1"/>
</dbReference>
<evidence type="ECO:0000256" key="13">
    <source>
        <dbReference type="ARBA" id="ARBA00023136"/>
    </source>
</evidence>
<dbReference type="NCBIfam" id="TIGR00229">
    <property type="entry name" value="sensory_box"/>
    <property type="match status" value="2"/>
</dbReference>
<comment type="subcellular location">
    <subcellularLocation>
        <location evidence="2">Cell membrane</location>
        <topology evidence="2">Multi-pass membrane protein</topology>
    </subcellularLocation>
</comment>
<dbReference type="EMBL" id="FOUT01000007">
    <property type="protein sequence ID" value="SFN16274.1"/>
    <property type="molecule type" value="Genomic_DNA"/>
</dbReference>
<dbReference type="Pfam" id="PF02518">
    <property type="entry name" value="HATPase_c"/>
    <property type="match status" value="1"/>
</dbReference>
<dbReference type="SUPFAM" id="SSF55874">
    <property type="entry name" value="ATPase domain of HSP90 chaperone/DNA topoisomerase II/histidine kinase"/>
    <property type="match status" value="1"/>
</dbReference>
<dbReference type="PROSITE" id="PS50112">
    <property type="entry name" value="PAS"/>
    <property type="match status" value="1"/>
</dbReference>
<dbReference type="SUPFAM" id="SSF52172">
    <property type="entry name" value="CheY-like"/>
    <property type="match status" value="1"/>
</dbReference>
<proteinExistence type="predicted"/>
<evidence type="ECO:0000256" key="10">
    <source>
        <dbReference type="ARBA" id="ARBA00022840"/>
    </source>
</evidence>
<evidence type="ECO:0000256" key="1">
    <source>
        <dbReference type="ARBA" id="ARBA00000085"/>
    </source>
</evidence>
<dbReference type="InterPro" id="IPR000700">
    <property type="entry name" value="PAS-assoc_C"/>
</dbReference>
<dbReference type="Gene3D" id="3.30.565.10">
    <property type="entry name" value="Histidine kinase-like ATPase, C-terminal domain"/>
    <property type="match status" value="1"/>
</dbReference>
<evidence type="ECO:0000256" key="12">
    <source>
        <dbReference type="ARBA" id="ARBA00023012"/>
    </source>
</evidence>
<keyword evidence="7" id="KW-0812">Transmembrane</keyword>
<dbReference type="PANTHER" id="PTHR45339:SF1">
    <property type="entry name" value="HYBRID SIGNAL TRANSDUCTION HISTIDINE KINASE J"/>
    <property type="match status" value="1"/>
</dbReference>
<feature type="modified residue" description="4-aspartylphosphate" evidence="14">
    <location>
        <position position="580"/>
    </location>
</feature>
<dbReference type="Gene3D" id="3.40.50.2300">
    <property type="match status" value="1"/>
</dbReference>
<dbReference type="InterPro" id="IPR004358">
    <property type="entry name" value="Sig_transdc_His_kin-like_C"/>
</dbReference>
<keyword evidence="13" id="KW-0472">Membrane</keyword>
<keyword evidence="11" id="KW-1133">Transmembrane helix</keyword>
<dbReference type="SUPFAM" id="SSF55785">
    <property type="entry name" value="PYP-like sensor domain (PAS domain)"/>
    <property type="match status" value="2"/>
</dbReference>
<keyword evidence="5 14" id="KW-0597">Phosphoprotein</keyword>
<evidence type="ECO:0000256" key="11">
    <source>
        <dbReference type="ARBA" id="ARBA00022989"/>
    </source>
</evidence>
<dbReference type="GO" id="GO:0005524">
    <property type="term" value="F:ATP binding"/>
    <property type="evidence" value="ECO:0007669"/>
    <property type="project" value="UniProtKB-KW"/>
</dbReference>
<evidence type="ECO:0000256" key="2">
    <source>
        <dbReference type="ARBA" id="ARBA00004651"/>
    </source>
</evidence>
<keyword evidence="20" id="KW-1185">Reference proteome</keyword>
<evidence type="ECO:0000313" key="20">
    <source>
        <dbReference type="Proteomes" id="UP000182961"/>
    </source>
</evidence>
<dbReference type="InterPro" id="IPR003594">
    <property type="entry name" value="HATPase_dom"/>
</dbReference>
<keyword evidence="6" id="KW-0808">Transferase</keyword>
<dbReference type="PROSITE" id="PS50113">
    <property type="entry name" value="PAC"/>
    <property type="match status" value="1"/>
</dbReference>
<dbReference type="SMART" id="SM00086">
    <property type="entry name" value="PAC"/>
    <property type="match status" value="2"/>
</dbReference>
<accession>A0A1I4WQZ0</accession>
<evidence type="ECO:0000259" key="17">
    <source>
        <dbReference type="PROSITE" id="PS50112"/>
    </source>
</evidence>
<feature type="domain" description="PAS" evidence="17">
    <location>
        <begin position="15"/>
        <end position="70"/>
    </location>
</feature>
<dbReference type="Gene3D" id="1.10.287.130">
    <property type="match status" value="1"/>
</dbReference>
<dbReference type="FunFam" id="3.30.565.10:FF:000010">
    <property type="entry name" value="Sensor histidine kinase RcsC"/>
    <property type="match status" value="1"/>
</dbReference>
<evidence type="ECO:0000256" key="7">
    <source>
        <dbReference type="ARBA" id="ARBA00022692"/>
    </source>
</evidence>
<dbReference type="Pfam" id="PF08447">
    <property type="entry name" value="PAS_3"/>
    <property type="match status" value="1"/>
</dbReference>
<dbReference type="SMART" id="SM00448">
    <property type="entry name" value="REC"/>
    <property type="match status" value="1"/>
</dbReference>
<dbReference type="PANTHER" id="PTHR45339">
    <property type="entry name" value="HYBRID SIGNAL TRANSDUCTION HISTIDINE KINASE J"/>
    <property type="match status" value="1"/>
</dbReference>
<evidence type="ECO:0000256" key="14">
    <source>
        <dbReference type="PROSITE-ProRule" id="PRU00169"/>
    </source>
</evidence>
<dbReference type="Gene3D" id="2.10.70.100">
    <property type="match status" value="1"/>
</dbReference>
<dbReference type="InterPro" id="IPR003661">
    <property type="entry name" value="HisK_dim/P_dom"/>
</dbReference>
<dbReference type="SMART" id="SM00091">
    <property type="entry name" value="PAS"/>
    <property type="match status" value="2"/>
</dbReference>
<feature type="domain" description="PAC" evidence="18">
    <location>
        <begin position="210"/>
        <end position="263"/>
    </location>
</feature>
<keyword evidence="10" id="KW-0067">ATP-binding</keyword>
<dbReference type="Pfam" id="PF00989">
    <property type="entry name" value="PAS"/>
    <property type="match status" value="1"/>
</dbReference>
<keyword evidence="9" id="KW-0418">Kinase</keyword>
<evidence type="ECO:0000256" key="4">
    <source>
        <dbReference type="ARBA" id="ARBA00022475"/>
    </source>
</evidence>
<evidence type="ECO:0000256" key="6">
    <source>
        <dbReference type="ARBA" id="ARBA00022679"/>
    </source>
</evidence>
<dbReference type="GO" id="GO:0006355">
    <property type="term" value="P:regulation of DNA-templated transcription"/>
    <property type="evidence" value="ECO:0007669"/>
    <property type="project" value="InterPro"/>
</dbReference>
<organism evidence="19 20">
    <name type="scientific">Flavobacterium succinicans</name>
    <dbReference type="NCBI Taxonomy" id="29536"/>
    <lineage>
        <taxon>Bacteria</taxon>
        <taxon>Pseudomonadati</taxon>
        <taxon>Bacteroidota</taxon>
        <taxon>Flavobacteriia</taxon>
        <taxon>Flavobacteriales</taxon>
        <taxon>Flavobacteriaceae</taxon>
        <taxon>Flavobacterium</taxon>
    </lineage>
</organism>
<sequence>MISNSVTQVEKEKECDEKYRVLVKQMLDAIVVTTFDGQILSVNDNTCTISGFTEEELLTKSIYDFVFDDELLIKPFQYKKLRKGLSVQSERKVKRNDGTILYLEIRSKLLTNNTILSILRDVSHRKLAEILLIEKEQFLTETQQIASIGTYSIDLKNAKWSRSPLLDTLLGISSADSFDSHMWLDLVHPDFKQDLEHYIMDDVLTQKHPFDKEYKIIRPSDGKERWFHGKGSLKCDASGIPYAIVGTIRDITERKELEIALIKAKKKAEKANKTKSEFLANMSHEIRTPLNGIIGFSNLLSATNLDEHQVEYLKTINESAITLLGIINNILDFSKIEAGKFQLNIEQVDLYELVQQAIHLFKFQAQQKGVELSVTIHENVPCFVYADALRLKQVLVNLISNAIKFTFIGQIHVDIQVVGGFKESVFAIQFSVKDTGIGIKEKNQDKIFESFVQEDTTTSRVFGGTGLGLTICNQLLGLMGSELKVNSQVGVGSVFYFTVNLKELPNQTQNNYDTIVMEKTNEINWDDFKVLIVEDNKVNRYLAVTLTKKIFPNAIISEANDGDEAIQLAQNKLFDLILMDIQMPLKNGYEATAEIRKLPQYKNIPIIALTAGILNGEREKCIEFGMNDYLSKPILVQDFQQIIQKWIQ</sequence>
<dbReference type="InterPro" id="IPR005467">
    <property type="entry name" value="His_kinase_dom"/>
</dbReference>
<dbReference type="SMART" id="SM00387">
    <property type="entry name" value="HATPase_c"/>
    <property type="match status" value="1"/>
</dbReference>
<dbReference type="InterPro" id="IPR036890">
    <property type="entry name" value="HATPase_C_sf"/>
</dbReference>
<dbReference type="Proteomes" id="UP000182961">
    <property type="component" value="Unassembled WGS sequence"/>
</dbReference>
<dbReference type="InterPro" id="IPR001789">
    <property type="entry name" value="Sig_transdc_resp-reg_receiver"/>
</dbReference>
<dbReference type="InterPro" id="IPR011006">
    <property type="entry name" value="CheY-like_superfamily"/>
</dbReference>
<feature type="domain" description="Response regulatory" evidence="16">
    <location>
        <begin position="529"/>
        <end position="647"/>
    </location>
</feature>